<organism evidence="1 2">
    <name type="scientific">Bauhinia variegata</name>
    <name type="common">Purple orchid tree</name>
    <name type="synonym">Phanera variegata</name>
    <dbReference type="NCBI Taxonomy" id="167791"/>
    <lineage>
        <taxon>Eukaryota</taxon>
        <taxon>Viridiplantae</taxon>
        <taxon>Streptophyta</taxon>
        <taxon>Embryophyta</taxon>
        <taxon>Tracheophyta</taxon>
        <taxon>Spermatophyta</taxon>
        <taxon>Magnoliopsida</taxon>
        <taxon>eudicotyledons</taxon>
        <taxon>Gunneridae</taxon>
        <taxon>Pentapetalae</taxon>
        <taxon>rosids</taxon>
        <taxon>fabids</taxon>
        <taxon>Fabales</taxon>
        <taxon>Fabaceae</taxon>
        <taxon>Cercidoideae</taxon>
        <taxon>Cercideae</taxon>
        <taxon>Bauhiniinae</taxon>
        <taxon>Bauhinia</taxon>
    </lineage>
</organism>
<comment type="caution">
    <text evidence="1">The sequence shown here is derived from an EMBL/GenBank/DDBJ whole genome shotgun (WGS) entry which is preliminary data.</text>
</comment>
<evidence type="ECO:0000313" key="2">
    <source>
        <dbReference type="Proteomes" id="UP000828941"/>
    </source>
</evidence>
<evidence type="ECO:0000313" key="1">
    <source>
        <dbReference type="EMBL" id="KAI4316021.1"/>
    </source>
</evidence>
<sequence>MVKGKQQVKVCKICAGKNHSIDECPNIQDEEEQANVVNGNPGLIDFGASISLMPASIYHSLNLGSLKETSVVIQLADRSNTYLEGILEDILVQVNKLIFLADFYVLDMENYHSPKSTPLLLRRSFLKTSRTKIDVAKGTLSMEFDHVVIKFNIYDVM</sequence>
<proteinExistence type="predicted"/>
<accession>A0ACB9LXT2</accession>
<gene>
    <name evidence="1" type="ORF">L6164_024041</name>
</gene>
<protein>
    <submittedName>
        <fullName evidence="1">Uncharacterized protein</fullName>
    </submittedName>
</protein>
<keyword evidence="2" id="KW-1185">Reference proteome</keyword>
<dbReference type="EMBL" id="CM039435">
    <property type="protein sequence ID" value="KAI4316021.1"/>
    <property type="molecule type" value="Genomic_DNA"/>
</dbReference>
<name>A0ACB9LXT2_BAUVA</name>
<reference evidence="1 2" key="1">
    <citation type="journal article" date="2022" name="DNA Res.">
        <title>Chromosomal-level genome assembly of the orchid tree Bauhinia variegata (Leguminosae; Cercidoideae) supports the allotetraploid origin hypothesis of Bauhinia.</title>
        <authorList>
            <person name="Zhong Y."/>
            <person name="Chen Y."/>
            <person name="Zheng D."/>
            <person name="Pang J."/>
            <person name="Liu Y."/>
            <person name="Luo S."/>
            <person name="Meng S."/>
            <person name="Qian L."/>
            <person name="Wei D."/>
            <person name="Dai S."/>
            <person name="Zhou R."/>
        </authorList>
    </citation>
    <scope>NUCLEOTIDE SEQUENCE [LARGE SCALE GENOMIC DNA]</scope>
    <source>
        <strain evidence="1">BV-YZ2020</strain>
    </source>
</reference>
<dbReference type="Proteomes" id="UP000828941">
    <property type="component" value="Chromosome 10"/>
</dbReference>